<evidence type="ECO:0000259" key="8">
    <source>
        <dbReference type="Pfam" id="PF18052"/>
    </source>
</evidence>
<accession>A0A9R1RX75</accession>
<dbReference type="Pfam" id="PF00931">
    <property type="entry name" value="NB-ARC"/>
    <property type="match status" value="1"/>
</dbReference>
<name>A0A9R1RX75_TRITD</name>
<evidence type="ECO:0000256" key="2">
    <source>
        <dbReference type="ARBA" id="ARBA00022614"/>
    </source>
</evidence>
<evidence type="ECO:0000313" key="10">
    <source>
        <dbReference type="Proteomes" id="UP000324705"/>
    </source>
</evidence>
<dbReference type="Proteomes" id="UP000324705">
    <property type="component" value="Chromosome 3B"/>
</dbReference>
<dbReference type="PANTHER" id="PTHR36766">
    <property type="entry name" value="PLANT BROAD-SPECTRUM MILDEW RESISTANCE PROTEIN RPW8"/>
    <property type="match status" value="1"/>
</dbReference>
<dbReference type="Gene3D" id="1.10.8.430">
    <property type="entry name" value="Helical domain of apoptotic protease-activating factors"/>
    <property type="match status" value="1"/>
</dbReference>
<dbReference type="SUPFAM" id="SSF52540">
    <property type="entry name" value="P-loop containing nucleoside triphosphate hydrolases"/>
    <property type="match status" value="1"/>
</dbReference>
<feature type="domain" description="Disease resistance N-terminal" evidence="8">
    <location>
        <begin position="9"/>
        <end position="88"/>
    </location>
</feature>
<dbReference type="GO" id="GO:0043531">
    <property type="term" value="F:ADP binding"/>
    <property type="evidence" value="ECO:0007669"/>
    <property type="project" value="InterPro"/>
</dbReference>
<dbReference type="AlphaFoldDB" id="A0A9R1RX75"/>
<organism evidence="9 10">
    <name type="scientific">Triticum turgidum subsp. durum</name>
    <name type="common">Durum wheat</name>
    <name type="synonym">Triticum durum</name>
    <dbReference type="NCBI Taxonomy" id="4567"/>
    <lineage>
        <taxon>Eukaryota</taxon>
        <taxon>Viridiplantae</taxon>
        <taxon>Streptophyta</taxon>
        <taxon>Embryophyta</taxon>
        <taxon>Tracheophyta</taxon>
        <taxon>Spermatophyta</taxon>
        <taxon>Magnoliopsida</taxon>
        <taxon>Liliopsida</taxon>
        <taxon>Poales</taxon>
        <taxon>Poaceae</taxon>
        <taxon>BOP clade</taxon>
        <taxon>Pooideae</taxon>
        <taxon>Triticodae</taxon>
        <taxon>Triticeae</taxon>
        <taxon>Triticinae</taxon>
        <taxon>Triticum</taxon>
    </lineage>
</organism>
<keyword evidence="2" id="KW-0433">Leucine-rich repeat</keyword>
<dbReference type="CDD" id="cd14798">
    <property type="entry name" value="RX-CC_like"/>
    <property type="match status" value="1"/>
</dbReference>
<dbReference type="EMBL" id="LT934116">
    <property type="protein sequence ID" value="VAH72283.1"/>
    <property type="molecule type" value="Genomic_DNA"/>
</dbReference>
<dbReference type="InterPro" id="IPR002182">
    <property type="entry name" value="NB-ARC"/>
</dbReference>
<evidence type="ECO:0000256" key="6">
    <source>
        <dbReference type="ARBA" id="ARBA00022840"/>
    </source>
</evidence>
<dbReference type="Gene3D" id="3.40.50.300">
    <property type="entry name" value="P-loop containing nucleotide triphosphate hydrolases"/>
    <property type="match status" value="1"/>
</dbReference>
<dbReference type="InterPro" id="IPR042197">
    <property type="entry name" value="Apaf_helical"/>
</dbReference>
<dbReference type="GO" id="GO:0006952">
    <property type="term" value="P:defense response"/>
    <property type="evidence" value="ECO:0007669"/>
    <property type="project" value="UniProtKB-KW"/>
</dbReference>
<dbReference type="InterPro" id="IPR041118">
    <property type="entry name" value="Rx_N"/>
</dbReference>
<dbReference type="InterPro" id="IPR038005">
    <property type="entry name" value="RX-like_CC"/>
</dbReference>
<keyword evidence="4" id="KW-0547">Nucleotide-binding</keyword>
<feature type="domain" description="NB-ARC" evidence="7">
    <location>
        <begin position="179"/>
        <end position="334"/>
    </location>
</feature>
<dbReference type="GO" id="GO:0005524">
    <property type="term" value="F:ATP binding"/>
    <property type="evidence" value="ECO:0007669"/>
    <property type="project" value="UniProtKB-KW"/>
</dbReference>
<evidence type="ECO:0000256" key="4">
    <source>
        <dbReference type="ARBA" id="ARBA00022741"/>
    </source>
</evidence>
<keyword evidence="5" id="KW-0611">Plant defense</keyword>
<dbReference type="Gramene" id="TRITD3Bv1G022240.4">
    <property type="protein sequence ID" value="TRITD3Bv1G022240.4"/>
    <property type="gene ID" value="TRITD3Bv1G022240"/>
</dbReference>
<dbReference type="PANTHER" id="PTHR36766:SF70">
    <property type="entry name" value="DISEASE RESISTANCE PROTEIN RGA4"/>
    <property type="match status" value="1"/>
</dbReference>
<dbReference type="PRINTS" id="PR00364">
    <property type="entry name" value="DISEASERSIST"/>
</dbReference>
<proteinExistence type="inferred from homology"/>
<evidence type="ECO:0000256" key="3">
    <source>
        <dbReference type="ARBA" id="ARBA00022737"/>
    </source>
</evidence>
<sequence>MAAVLASLLGSCANKLKDIIIDEAILILGVKKELTEVLRRVELIRCCIYDAEKRRTEEQAVNNWLDQLRDVMYDVEEILDVAKCKGNKLLPDHPPSSSGKSVACNGLSVSSCFCNIGPHRDVAVRIRSLNKKIENILKDNIFLTFKSSAEPIRSSNLVEPNLVGKEIIHSSKKLVDLALAHKGNKSYKLAIVGTGGVGKTTLAQKIFNDKKIKGSFKLQAWICVSQDYNQVTVLKEVLRNIGVYHEQGETIAELQRKLAETVEGKSFFLVLDDVWHPNVWTDLLRTPFHTTNSGVILVTTRDDQIAMRIGIQHTHQVDLMSAEVGWELLWKSMNVNEEKDVQNLRNLGIEIVHKCGHLPLAIKVTSSALVNRDLTENEWKRFLGKYAGSRCMFSNEH</sequence>
<keyword evidence="10" id="KW-1185">Reference proteome</keyword>
<dbReference type="Pfam" id="PF18052">
    <property type="entry name" value="Rx_N"/>
    <property type="match status" value="1"/>
</dbReference>
<dbReference type="Gene3D" id="1.20.5.4130">
    <property type="match status" value="1"/>
</dbReference>
<evidence type="ECO:0000259" key="7">
    <source>
        <dbReference type="Pfam" id="PF00931"/>
    </source>
</evidence>
<reference evidence="9 10" key="1">
    <citation type="submission" date="2017-09" db="EMBL/GenBank/DDBJ databases">
        <authorList>
            <consortium name="International Durum Wheat Genome Sequencing Consortium (IDWGSC)"/>
            <person name="Milanesi L."/>
        </authorList>
    </citation>
    <scope>NUCLEOTIDE SEQUENCE [LARGE SCALE GENOMIC DNA]</scope>
    <source>
        <strain evidence="10">cv. Svevo</strain>
    </source>
</reference>
<evidence type="ECO:0000313" key="9">
    <source>
        <dbReference type="EMBL" id="VAH72283.1"/>
    </source>
</evidence>
<comment type="similarity">
    <text evidence="1">Belongs to the disease resistance NB-LRR family.</text>
</comment>
<keyword evidence="3" id="KW-0677">Repeat</keyword>
<dbReference type="InterPro" id="IPR027417">
    <property type="entry name" value="P-loop_NTPase"/>
</dbReference>
<evidence type="ECO:0000256" key="1">
    <source>
        <dbReference type="ARBA" id="ARBA00008894"/>
    </source>
</evidence>
<keyword evidence="6" id="KW-0067">ATP-binding</keyword>
<gene>
    <name evidence="9" type="ORF">TRITD_3Bv1G022240</name>
</gene>
<evidence type="ECO:0000256" key="5">
    <source>
        <dbReference type="ARBA" id="ARBA00022821"/>
    </source>
</evidence>
<protein>
    <submittedName>
        <fullName evidence="9">Uncharacterized protein</fullName>
    </submittedName>
</protein>